<proteinExistence type="predicted"/>
<organism evidence="1 2">
    <name type="scientific">Lignipirellula cremea</name>
    <dbReference type="NCBI Taxonomy" id="2528010"/>
    <lineage>
        <taxon>Bacteria</taxon>
        <taxon>Pseudomonadati</taxon>
        <taxon>Planctomycetota</taxon>
        <taxon>Planctomycetia</taxon>
        <taxon>Pirellulales</taxon>
        <taxon>Pirellulaceae</taxon>
        <taxon>Lignipirellula</taxon>
    </lineage>
</organism>
<dbReference type="RefSeq" id="WP_145055861.1">
    <property type="nucleotide sequence ID" value="NZ_CP036433.1"/>
</dbReference>
<evidence type="ECO:0000313" key="2">
    <source>
        <dbReference type="Proteomes" id="UP000317648"/>
    </source>
</evidence>
<dbReference type="AlphaFoldDB" id="A0A518DZ11"/>
<dbReference type="Proteomes" id="UP000317648">
    <property type="component" value="Chromosome"/>
</dbReference>
<dbReference type="Pfam" id="PF16257">
    <property type="entry name" value="UxaE"/>
    <property type="match status" value="1"/>
</dbReference>
<dbReference type="InterPro" id="IPR032586">
    <property type="entry name" value="UxaE"/>
</dbReference>
<dbReference type="KEGG" id="lcre:Pla8534_48900"/>
<keyword evidence="2" id="KW-1185">Reference proteome</keyword>
<sequence>MRKLSKYSVGVGDRFAHQAKPQLRAFMQAAKMGVEVTPVWNKSHREHTTVGSMPDSTRRAASAAVSALGFQGAWFVDADHINLQTVDDYTRACDFFTIDVADSIGRAARESDVAAFVKRHADLVGETRLPGMEPVQASEAEVAAIAAHYLLATQKAGEVYRRIMLRKGAGNFLVEVSLDETNQPQSPFELLVILAALADQRIPLQTIAPKFTGRFNKGVDYTGDVEQFEREFNNDLAVLAHAVQRYGFPAELKLSVHSGSDKFSLYGPIRRALQRTGAGLHLKTAGTTWLEEIIGLAEAGGQGLKLAKEIYLQAFRQREELCAPYAAVIDINTAFLPLPEDVREWKSSEFLAALRHDPQNPSYNPNFRQLLHVSYKVAAALGNRLHEMLEGCGETIGRNVTQNLFERHIRRLFID</sequence>
<name>A0A518DZ11_9BACT</name>
<protein>
    <recommendedName>
        <fullName evidence="3">Tagaturonate/fructuronate epimerase</fullName>
    </recommendedName>
</protein>
<gene>
    <name evidence="1" type="ORF">Pla8534_48900</name>
</gene>
<reference evidence="1 2" key="1">
    <citation type="submission" date="2019-02" db="EMBL/GenBank/DDBJ databases">
        <title>Deep-cultivation of Planctomycetes and their phenomic and genomic characterization uncovers novel biology.</title>
        <authorList>
            <person name="Wiegand S."/>
            <person name="Jogler M."/>
            <person name="Boedeker C."/>
            <person name="Pinto D."/>
            <person name="Vollmers J."/>
            <person name="Rivas-Marin E."/>
            <person name="Kohn T."/>
            <person name="Peeters S.H."/>
            <person name="Heuer A."/>
            <person name="Rast P."/>
            <person name="Oberbeckmann S."/>
            <person name="Bunk B."/>
            <person name="Jeske O."/>
            <person name="Meyerdierks A."/>
            <person name="Storesund J.E."/>
            <person name="Kallscheuer N."/>
            <person name="Luecker S."/>
            <person name="Lage O.M."/>
            <person name="Pohl T."/>
            <person name="Merkel B.J."/>
            <person name="Hornburger P."/>
            <person name="Mueller R.-W."/>
            <person name="Bruemmer F."/>
            <person name="Labrenz M."/>
            <person name="Spormann A.M."/>
            <person name="Op den Camp H."/>
            <person name="Overmann J."/>
            <person name="Amann R."/>
            <person name="Jetten M.S.M."/>
            <person name="Mascher T."/>
            <person name="Medema M.H."/>
            <person name="Devos D.P."/>
            <person name="Kaster A.-K."/>
            <person name="Ovreas L."/>
            <person name="Rohde M."/>
            <person name="Galperin M.Y."/>
            <person name="Jogler C."/>
        </authorList>
    </citation>
    <scope>NUCLEOTIDE SEQUENCE [LARGE SCALE GENOMIC DNA]</scope>
    <source>
        <strain evidence="1 2">Pla85_3_4</strain>
    </source>
</reference>
<accession>A0A518DZ11</accession>
<dbReference type="OrthoDB" id="9797992at2"/>
<evidence type="ECO:0000313" key="1">
    <source>
        <dbReference type="EMBL" id="QDU97064.1"/>
    </source>
</evidence>
<dbReference type="GO" id="GO:0016853">
    <property type="term" value="F:isomerase activity"/>
    <property type="evidence" value="ECO:0007669"/>
    <property type="project" value="InterPro"/>
</dbReference>
<evidence type="ECO:0008006" key="3">
    <source>
        <dbReference type="Google" id="ProtNLM"/>
    </source>
</evidence>
<dbReference type="EMBL" id="CP036433">
    <property type="protein sequence ID" value="QDU97064.1"/>
    <property type="molecule type" value="Genomic_DNA"/>
</dbReference>